<dbReference type="Pfam" id="PF01648">
    <property type="entry name" value="ACPS"/>
    <property type="match status" value="1"/>
</dbReference>
<dbReference type="InterPro" id="IPR050559">
    <property type="entry name" value="P-Pant_transferase_sf"/>
</dbReference>
<keyword evidence="11" id="KW-1185">Reference proteome</keyword>
<evidence type="ECO:0000256" key="8">
    <source>
        <dbReference type="ARBA" id="ARBA00048794"/>
    </source>
</evidence>
<accession>A0AAN8FRX9</accession>
<reference evidence="10 11" key="1">
    <citation type="submission" date="2019-10" db="EMBL/GenBank/DDBJ databases">
        <title>Assembly and Annotation for the nematode Trichostrongylus colubriformis.</title>
        <authorList>
            <person name="Martin J."/>
        </authorList>
    </citation>
    <scope>NUCLEOTIDE SEQUENCE [LARGE SCALE GENOMIC DNA]</scope>
    <source>
        <strain evidence="10">G859</strain>
        <tissue evidence="10">Whole worm</tissue>
    </source>
</reference>
<name>A0AAN8FRX9_TRICO</name>
<dbReference type="PANTHER" id="PTHR12215:SF10">
    <property type="entry name" value="L-AMINOADIPATE-SEMIALDEHYDE DEHYDROGENASE-PHOSPHOPANTETHEINYL TRANSFERASE"/>
    <property type="match status" value="1"/>
</dbReference>
<evidence type="ECO:0000256" key="5">
    <source>
        <dbReference type="ARBA" id="ARBA00030484"/>
    </source>
</evidence>
<evidence type="ECO:0000259" key="9">
    <source>
        <dbReference type="Pfam" id="PF01648"/>
    </source>
</evidence>
<dbReference type="GO" id="GO:0005829">
    <property type="term" value="C:cytosol"/>
    <property type="evidence" value="ECO:0007669"/>
    <property type="project" value="TreeGrafter"/>
</dbReference>
<dbReference type="EC" id="2.7.8.7" evidence="2"/>
<dbReference type="AlphaFoldDB" id="A0AAN8FRX9"/>
<evidence type="ECO:0000256" key="4">
    <source>
        <dbReference type="ARBA" id="ARBA00022679"/>
    </source>
</evidence>
<sequence length="145" mass="16665">MMRSAQTEREKWTAFYRVWCLKEAVLKATGTGLVNDLRVFDFHVSEEKHCPGCYITSTTWYERGAKQANWLFEESFIGDDHCVAVGRILSSDQTMAERNLTRSEKQLFSTVTLEKLLDSSTVLNPLDDGEIDEFQTFIAKPNKPF</sequence>
<comment type="caution">
    <text evidence="10">The sequence shown here is derived from an EMBL/GenBank/DDBJ whole genome shotgun (WGS) entry which is preliminary data.</text>
</comment>
<evidence type="ECO:0000256" key="6">
    <source>
        <dbReference type="ARBA" id="ARBA00033443"/>
    </source>
</evidence>
<comment type="catalytic activity">
    <reaction evidence="7">
        <text>apo-[ACP] + CoA = holo-[ACP] + adenosine 3',5'-bisphosphate + H(+)</text>
        <dbReference type="Rhea" id="RHEA:12068"/>
        <dbReference type="Rhea" id="RHEA-COMP:9685"/>
        <dbReference type="Rhea" id="RHEA-COMP:9690"/>
        <dbReference type="ChEBI" id="CHEBI:15378"/>
        <dbReference type="ChEBI" id="CHEBI:29999"/>
        <dbReference type="ChEBI" id="CHEBI:57287"/>
        <dbReference type="ChEBI" id="CHEBI:58343"/>
        <dbReference type="ChEBI" id="CHEBI:64479"/>
        <dbReference type="EC" id="2.7.8.7"/>
    </reaction>
    <physiologicalReaction direction="left-to-right" evidence="7">
        <dbReference type="Rhea" id="RHEA:12069"/>
    </physiologicalReaction>
</comment>
<dbReference type="Proteomes" id="UP001331761">
    <property type="component" value="Unassembled WGS sequence"/>
</dbReference>
<feature type="domain" description="4'-phosphopantetheinyl transferase" evidence="9">
    <location>
        <begin position="8"/>
        <end position="85"/>
    </location>
</feature>
<dbReference type="GO" id="GO:0019878">
    <property type="term" value="P:lysine biosynthetic process via aminoadipic acid"/>
    <property type="evidence" value="ECO:0007669"/>
    <property type="project" value="TreeGrafter"/>
</dbReference>
<protein>
    <recommendedName>
        <fullName evidence="3">L-aminoadipate-semialdehyde dehydrogenase-phosphopantetheinyl transferase</fullName>
        <ecNumber evidence="2">2.7.8.7</ecNumber>
    </recommendedName>
    <alternativeName>
        <fullName evidence="5">4'-phosphopantetheinyl transferase</fullName>
    </alternativeName>
    <alternativeName>
        <fullName evidence="6">Alpha-aminoadipic semialdehyde dehydrogenase-phosphopantetheinyl transferase</fullName>
    </alternativeName>
</protein>
<comment type="catalytic activity">
    <reaction evidence="8">
        <text>apo-[ACP] + acetyl-CoA = acetyl-[ACP] + adenosine 3',5'-bisphosphate + H(+)</text>
        <dbReference type="Rhea" id="RHEA:46564"/>
        <dbReference type="Rhea" id="RHEA-COMP:9621"/>
        <dbReference type="Rhea" id="RHEA-COMP:9690"/>
        <dbReference type="ChEBI" id="CHEBI:15378"/>
        <dbReference type="ChEBI" id="CHEBI:29999"/>
        <dbReference type="ChEBI" id="CHEBI:57288"/>
        <dbReference type="ChEBI" id="CHEBI:58343"/>
        <dbReference type="ChEBI" id="CHEBI:78446"/>
    </reaction>
    <physiologicalReaction direction="left-to-right" evidence="8">
        <dbReference type="Rhea" id="RHEA:46565"/>
    </physiologicalReaction>
</comment>
<keyword evidence="4 10" id="KW-0808">Transferase</keyword>
<dbReference type="PANTHER" id="PTHR12215">
    <property type="entry name" value="PHOSPHOPANTETHEINE TRANSFERASE"/>
    <property type="match status" value="1"/>
</dbReference>
<evidence type="ECO:0000256" key="7">
    <source>
        <dbReference type="ARBA" id="ARBA00048641"/>
    </source>
</evidence>
<comment type="similarity">
    <text evidence="1">Belongs to the P-Pant transferase superfamily. AcpS family.</text>
</comment>
<evidence type="ECO:0000256" key="2">
    <source>
        <dbReference type="ARBA" id="ARBA00013172"/>
    </source>
</evidence>
<evidence type="ECO:0000256" key="3">
    <source>
        <dbReference type="ARBA" id="ARBA00016301"/>
    </source>
</evidence>
<dbReference type="SUPFAM" id="SSF56214">
    <property type="entry name" value="4'-phosphopantetheinyl transferase"/>
    <property type="match status" value="1"/>
</dbReference>
<evidence type="ECO:0000313" key="11">
    <source>
        <dbReference type="Proteomes" id="UP001331761"/>
    </source>
</evidence>
<dbReference type="InterPro" id="IPR037143">
    <property type="entry name" value="4-PPantetheinyl_Trfase_dom_sf"/>
</dbReference>
<organism evidence="10 11">
    <name type="scientific">Trichostrongylus colubriformis</name>
    <name type="common">Black scour worm</name>
    <dbReference type="NCBI Taxonomy" id="6319"/>
    <lineage>
        <taxon>Eukaryota</taxon>
        <taxon>Metazoa</taxon>
        <taxon>Ecdysozoa</taxon>
        <taxon>Nematoda</taxon>
        <taxon>Chromadorea</taxon>
        <taxon>Rhabditida</taxon>
        <taxon>Rhabditina</taxon>
        <taxon>Rhabditomorpha</taxon>
        <taxon>Strongyloidea</taxon>
        <taxon>Trichostrongylidae</taxon>
        <taxon>Trichostrongylus</taxon>
    </lineage>
</organism>
<evidence type="ECO:0000313" key="10">
    <source>
        <dbReference type="EMBL" id="KAK5979602.1"/>
    </source>
</evidence>
<dbReference type="GO" id="GO:0000287">
    <property type="term" value="F:magnesium ion binding"/>
    <property type="evidence" value="ECO:0007669"/>
    <property type="project" value="InterPro"/>
</dbReference>
<dbReference type="Gene3D" id="3.90.470.20">
    <property type="entry name" value="4'-phosphopantetheinyl transferase domain"/>
    <property type="match status" value="1"/>
</dbReference>
<dbReference type="GO" id="GO:0008897">
    <property type="term" value="F:holo-[acyl-carrier-protein] synthase activity"/>
    <property type="evidence" value="ECO:0007669"/>
    <property type="project" value="UniProtKB-EC"/>
</dbReference>
<proteinExistence type="inferred from homology"/>
<gene>
    <name evidence="10" type="ORF">GCK32_018109</name>
</gene>
<dbReference type="InterPro" id="IPR008278">
    <property type="entry name" value="4-PPantetheinyl_Trfase_dom"/>
</dbReference>
<evidence type="ECO:0000256" key="1">
    <source>
        <dbReference type="ARBA" id="ARBA00006195"/>
    </source>
</evidence>
<dbReference type="EMBL" id="WIXE01008208">
    <property type="protein sequence ID" value="KAK5979602.1"/>
    <property type="molecule type" value="Genomic_DNA"/>
</dbReference>